<dbReference type="GO" id="GO:1990757">
    <property type="term" value="F:ubiquitin ligase activator activity"/>
    <property type="evidence" value="ECO:0007669"/>
    <property type="project" value="TreeGrafter"/>
</dbReference>
<proteinExistence type="predicted"/>
<dbReference type="STRING" id="630390.A0A0C4F971"/>
<gene>
    <name evidence="4" type="ORF">PTTG_09739</name>
</gene>
<protein>
    <recommendedName>
        <fullName evidence="7">Anaphase-promoting complex subunit 4 WD40 domain-containing protein</fullName>
    </recommendedName>
</protein>
<dbReference type="PANTHER" id="PTHR19918:SF1">
    <property type="entry name" value="FIZZY-RELATED PROTEIN HOMOLOG"/>
    <property type="match status" value="1"/>
</dbReference>
<dbReference type="InterPro" id="IPR033010">
    <property type="entry name" value="Cdc20/Fizzy"/>
</dbReference>
<dbReference type="Proteomes" id="UP000005240">
    <property type="component" value="Unassembled WGS sequence"/>
</dbReference>
<dbReference type="EMBL" id="ADAS02000001">
    <property type="protein sequence ID" value="OAV99941.1"/>
    <property type="molecule type" value="Genomic_DNA"/>
</dbReference>
<reference evidence="4" key="1">
    <citation type="submission" date="2009-11" db="EMBL/GenBank/DDBJ databases">
        <authorList>
            <consortium name="The Broad Institute Genome Sequencing Platform"/>
            <person name="Ward D."/>
            <person name="Feldgarden M."/>
            <person name="Earl A."/>
            <person name="Young S.K."/>
            <person name="Zeng Q."/>
            <person name="Koehrsen M."/>
            <person name="Alvarado L."/>
            <person name="Berlin A."/>
            <person name="Bochicchio J."/>
            <person name="Borenstein D."/>
            <person name="Chapman S.B."/>
            <person name="Chen Z."/>
            <person name="Engels R."/>
            <person name="Freedman E."/>
            <person name="Gellesch M."/>
            <person name="Goldberg J."/>
            <person name="Griggs A."/>
            <person name="Gujja S."/>
            <person name="Heilman E."/>
            <person name="Heiman D."/>
            <person name="Hepburn T."/>
            <person name="Howarth C."/>
            <person name="Jen D."/>
            <person name="Larson L."/>
            <person name="Lewis B."/>
            <person name="Mehta T."/>
            <person name="Park D."/>
            <person name="Pearson M."/>
            <person name="Roberts A."/>
            <person name="Saif S."/>
            <person name="Shea T."/>
            <person name="Shenoy N."/>
            <person name="Sisk P."/>
            <person name="Stolte C."/>
            <person name="Sykes S."/>
            <person name="Thomson T."/>
            <person name="Walk T."/>
            <person name="White J."/>
            <person name="Yandava C."/>
            <person name="Izard J."/>
            <person name="Baranova O.V."/>
            <person name="Blanton J.M."/>
            <person name="Tanner A.C."/>
            <person name="Dewhirst F.E."/>
            <person name="Haas B."/>
            <person name="Nusbaum C."/>
            <person name="Birren B."/>
        </authorList>
    </citation>
    <scope>NUCLEOTIDE SEQUENCE [LARGE SCALE GENOMIC DNA]</scope>
    <source>
        <strain evidence="4">1-1 BBBD Race 1</strain>
    </source>
</reference>
<sequence length="225" mass="24410">MEGVGRNQNPWGKADTNLTPFKYPNISHHPPKLRVQGLTSSPNARICLVQVFLLTAPQSSPPNGSPNQLLLWEIFAPFNSPPLFCFNHYTAAFKALNWSPHQNSFLASGGGSTGKKICFWNIISGNLDLCAKFFPPGVGQGYQPFADPEASSPRRGTQWITPKQMPKDVYADDGPASVVILAGSLLGTAEKLLATETISWDARQIDWVIAGSMTIMAILTIIVSA</sequence>
<reference evidence="5 6" key="3">
    <citation type="journal article" date="2017" name="G3 (Bethesda)">
        <title>Comparative analysis highlights variable genome content of wheat rusts and divergence of the mating loci.</title>
        <authorList>
            <person name="Cuomo C.A."/>
            <person name="Bakkeren G."/>
            <person name="Khalil H.B."/>
            <person name="Panwar V."/>
            <person name="Joly D."/>
            <person name="Linning R."/>
            <person name="Sakthikumar S."/>
            <person name="Song X."/>
            <person name="Adiconis X."/>
            <person name="Fan L."/>
            <person name="Goldberg J.M."/>
            <person name="Levin J.Z."/>
            <person name="Young S."/>
            <person name="Zeng Q."/>
            <person name="Anikster Y."/>
            <person name="Bruce M."/>
            <person name="Wang M."/>
            <person name="Yin C."/>
            <person name="McCallum B."/>
            <person name="Szabo L.J."/>
            <person name="Hulbert S."/>
            <person name="Chen X."/>
            <person name="Fellers J.P."/>
        </authorList>
    </citation>
    <scope>NUCLEOTIDE SEQUENCE</scope>
    <source>
        <strain evidence="6">Isolate 1-1 / race 1 (BBBD)</strain>
        <strain evidence="5">isolate 1-1 / race 1 (BBBD)</strain>
    </source>
</reference>
<dbReference type="GO" id="GO:0010997">
    <property type="term" value="F:anaphase-promoting complex binding"/>
    <property type="evidence" value="ECO:0007669"/>
    <property type="project" value="InterPro"/>
</dbReference>
<dbReference type="VEuPathDB" id="FungiDB:PTTG_09739"/>
<reference evidence="4" key="2">
    <citation type="submission" date="2016-05" db="EMBL/GenBank/DDBJ databases">
        <title>Comparative analysis highlights variable genome content of wheat rusts and divergence of the mating loci.</title>
        <authorList>
            <person name="Cuomo C.A."/>
            <person name="Bakkeren G."/>
            <person name="Szabo L."/>
            <person name="Khalil H."/>
            <person name="Joly D."/>
            <person name="Goldberg J."/>
            <person name="Young S."/>
            <person name="Zeng Q."/>
            <person name="Fellers J."/>
        </authorList>
    </citation>
    <scope>NUCLEOTIDE SEQUENCE [LARGE SCALE GENOMIC DNA]</scope>
    <source>
        <strain evidence="4">1-1 BBBD Race 1</strain>
    </source>
</reference>
<keyword evidence="1" id="KW-0853">WD repeat</keyword>
<dbReference type="AlphaFoldDB" id="A0A0C4F971"/>
<dbReference type="InterPro" id="IPR015943">
    <property type="entry name" value="WD40/YVTN_repeat-like_dom_sf"/>
</dbReference>
<organism evidence="4">
    <name type="scientific">Puccinia triticina (isolate 1-1 / race 1 (BBBD))</name>
    <name type="common">Brown leaf rust fungus</name>
    <dbReference type="NCBI Taxonomy" id="630390"/>
    <lineage>
        <taxon>Eukaryota</taxon>
        <taxon>Fungi</taxon>
        <taxon>Dikarya</taxon>
        <taxon>Basidiomycota</taxon>
        <taxon>Pucciniomycotina</taxon>
        <taxon>Pucciniomycetes</taxon>
        <taxon>Pucciniales</taxon>
        <taxon>Pucciniaceae</taxon>
        <taxon>Puccinia</taxon>
    </lineage>
</organism>
<dbReference type="GO" id="GO:1905786">
    <property type="term" value="P:positive regulation of anaphase-promoting complex-dependent catabolic process"/>
    <property type="evidence" value="ECO:0007669"/>
    <property type="project" value="TreeGrafter"/>
</dbReference>
<evidence type="ECO:0008006" key="7">
    <source>
        <dbReference type="Google" id="ProtNLM"/>
    </source>
</evidence>
<dbReference type="GO" id="GO:0031145">
    <property type="term" value="P:anaphase-promoting complex-dependent catabolic process"/>
    <property type="evidence" value="ECO:0007669"/>
    <property type="project" value="TreeGrafter"/>
</dbReference>
<dbReference type="InterPro" id="IPR036322">
    <property type="entry name" value="WD40_repeat_dom_sf"/>
</dbReference>
<name>A0A0C4F971_PUCT1</name>
<keyword evidence="3" id="KW-0131">Cell cycle</keyword>
<keyword evidence="2" id="KW-0677">Repeat</keyword>
<dbReference type="GO" id="GO:0005680">
    <property type="term" value="C:anaphase-promoting complex"/>
    <property type="evidence" value="ECO:0007669"/>
    <property type="project" value="TreeGrafter"/>
</dbReference>
<dbReference type="Gene3D" id="2.130.10.10">
    <property type="entry name" value="YVTN repeat-like/Quinoprotein amine dehydrogenase"/>
    <property type="match status" value="1"/>
</dbReference>
<dbReference type="EnsemblFungi" id="PTTG_09739-t43_1">
    <property type="protein sequence ID" value="PTTG_09739-t43_1-p1"/>
    <property type="gene ID" value="PTTG_09739"/>
</dbReference>
<evidence type="ECO:0000313" key="5">
    <source>
        <dbReference type="EnsemblFungi" id="PTTG_09739-t43_1-p1"/>
    </source>
</evidence>
<evidence type="ECO:0000313" key="6">
    <source>
        <dbReference type="Proteomes" id="UP000005240"/>
    </source>
</evidence>
<keyword evidence="6" id="KW-1185">Reference proteome</keyword>
<reference evidence="5" key="4">
    <citation type="submission" date="2025-05" db="UniProtKB">
        <authorList>
            <consortium name="EnsemblFungi"/>
        </authorList>
    </citation>
    <scope>IDENTIFICATION</scope>
    <source>
        <strain evidence="5">isolate 1-1 / race 1 (BBBD)</strain>
    </source>
</reference>
<evidence type="ECO:0000313" key="4">
    <source>
        <dbReference type="EMBL" id="OAV99941.1"/>
    </source>
</evidence>
<evidence type="ECO:0000256" key="2">
    <source>
        <dbReference type="ARBA" id="ARBA00022737"/>
    </source>
</evidence>
<dbReference type="SUPFAM" id="SSF50978">
    <property type="entry name" value="WD40 repeat-like"/>
    <property type="match status" value="1"/>
</dbReference>
<evidence type="ECO:0000256" key="1">
    <source>
        <dbReference type="ARBA" id="ARBA00022574"/>
    </source>
</evidence>
<accession>A0A0C4F971</accession>
<dbReference type="PANTHER" id="PTHR19918">
    <property type="entry name" value="CELL DIVISION CYCLE 20 CDC20 FIZZY -RELATED"/>
    <property type="match status" value="1"/>
</dbReference>
<evidence type="ECO:0000256" key="3">
    <source>
        <dbReference type="ARBA" id="ARBA00023306"/>
    </source>
</evidence>